<keyword evidence="2" id="KW-1185">Reference proteome</keyword>
<dbReference type="EMBL" id="JADIKF010000039">
    <property type="protein sequence ID" value="MBM7130662.1"/>
    <property type="molecule type" value="Genomic_DNA"/>
</dbReference>
<dbReference type="Gene3D" id="3.40.50.1820">
    <property type="entry name" value="alpha/beta hydrolase"/>
    <property type="match status" value="1"/>
</dbReference>
<dbReference type="RefSeq" id="WP_204632224.1">
    <property type="nucleotide sequence ID" value="NZ_BSOC01000002.1"/>
</dbReference>
<dbReference type="SUPFAM" id="SSF53474">
    <property type="entry name" value="alpha/beta-Hydrolases"/>
    <property type="match status" value="1"/>
</dbReference>
<protein>
    <submittedName>
        <fullName evidence="1">Alpha/beta hydrolase</fullName>
    </submittedName>
</protein>
<dbReference type="InterPro" id="IPR029058">
    <property type="entry name" value="AB_hydrolase_fold"/>
</dbReference>
<dbReference type="GO" id="GO:0016787">
    <property type="term" value="F:hydrolase activity"/>
    <property type="evidence" value="ECO:0007669"/>
    <property type="project" value="UniProtKB-KW"/>
</dbReference>
<reference evidence="1" key="1">
    <citation type="submission" date="2020-10" db="EMBL/GenBank/DDBJ databases">
        <title>Phylogeny of dyella-like bacteria.</title>
        <authorList>
            <person name="Fu J."/>
        </authorList>
    </citation>
    <scope>NUCLEOTIDE SEQUENCE</scope>
    <source>
        <strain evidence="1">DHON07</strain>
    </source>
</reference>
<gene>
    <name evidence="1" type="ORF">ISS99_14075</name>
</gene>
<keyword evidence="1" id="KW-0378">Hydrolase</keyword>
<dbReference type="Proteomes" id="UP001430193">
    <property type="component" value="Unassembled WGS sequence"/>
</dbReference>
<evidence type="ECO:0000313" key="1">
    <source>
        <dbReference type="EMBL" id="MBM7130662.1"/>
    </source>
</evidence>
<dbReference type="PANTHER" id="PTHR12277">
    <property type="entry name" value="ALPHA/BETA HYDROLASE DOMAIN-CONTAINING PROTEIN"/>
    <property type="match status" value="1"/>
</dbReference>
<comment type="caution">
    <text evidence="1">The sequence shown here is derived from an EMBL/GenBank/DDBJ whole genome shotgun (WGS) entry which is preliminary data.</text>
</comment>
<evidence type="ECO:0000313" key="2">
    <source>
        <dbReference type="Proteomes" id="UP001430193"/>
    </source>
</evidence>
<organism evidence="1 2">
    <name type="scientific">Dyella mobilis</name>
    <dbReference type="NCBI Taxonomy" id="1849582"/>
    <lineage>
        <taxon>Bacteria</taxon>
        <taxon>Pseudomonadati</taxon>
        <taxon>Pseudomonadota</taxon>
        <taxon>Gammaproteobacteria</taxon>
        <taxon>Lysobacterales</taxon>
        <taxon>Rhodanobacteraceae</taxon>
        <taxon>Dyella</taxon>
    </lineage>
</organism>
<accession>A0ABS2KIS8</accession>
<sequence>MILAIVVIVGIFFAVLFFAQNRLIYPAPPPSAPWGKLVLKRPDITLHGWIVHPEADSAWVVFGGNALALNPVGDQWRDCTDRAIYLMPYRGYEGQAGSPGEKALVADGIALVKQVEQAHRRVGIIGVSLGTGVATQVAAQTQPDQLLLVTPYDRLDLVAQDHYPYLPVRWLMRDTYDSAAAAANLRNVPVAILQADQDEIISAARTQALVAAFPSKPVRWLHVPTSHNGVWERPELCSFVKRGAT</sequence>
<name>A0ABS2KIS8_9GAMM</name>
<proteinExistence type="predicted"/>